<dbReference type="InterPro" id="IPR000920">
    <property type="entry name" value="Myelin_P0-rel"/>
</dbReference>
<dbReference type="SUPFAM" id="SSF48726">
    <property type="entry name" value="Immunoglobulin"/>
    <property type="match status" value="1"/>
</dbReference>
<reference evidence="14" key="3">
    <citation type="submission" date="2016-06" db="EMBL/GenBank/DDBJ databases">
        <title>The genome of a short-lived fish provides insights into sex chromosome evolution and the genetic control of aging.</title>
        <authorList>
            <person name="Reichwald K."/>
            <person name="Felder M."/>
            <person name="Petzold A."/>
            <person name="Koch P."/>
            <person name="Groth M."/>
            <person name="Platzer M."/>
        </authorList>
    </citation>
    <scope>NUCLEOTIDE SEQUENCE</scope>
    <source>
        <tissue evidence="14">Brain</tissue>
    </source>
</reference>
<reference evidence="14" key="2">
    <citation type="submission" date="2016-05" db="EMBL/GenBank/DDBJ databases">
        <authorList>
            <person name="Lavstsen T."/>
            <person name="Jespersen J.S."/>
        </authorList>
    </citation>
    <scope>NUCLEOTIDE SEQUENCE</scope>
    <source>
        <tissue evidence="14">Brain</tissue>
    </source>
</reference>
<name>A0A1A7ZS48_NOTFU</name>
<evidence type="ECO:0000313" key="14">
    <source>
        <dbReference type="EMBL" id="SBP44800.1"/>
    </source>
</evidence>
<evidence type="ECO:0000256" key="2">
    <source>
        <dbReference type="ARBA" id="ARBA00007180"/>
    </source>
</evidence>
<feature type="compositionally biased region" description="Acidic residues" evidence="10">
    <location>
        <begin position="223"/>
        <end position="250"/>
    </location>
</feature>
<evidence type="ECO:0000256" key="5">
    <source>
        <dbReference type="ARBA" id="ARBA00022989"/>
    </source>
</evidence>
<feature type="region of interest" description="Disordered" evidence="10">
    <location>
        <begin position="215"/>
        <end position="250"/>
    </location>
</feature>
<evidence type="ECO:0000256" key="1">
    <source>
        <dbReference type="ARBA" id="ARBA00004479"/>
    </source>
</evidence>
<sequence>MCELMFRTWLLAFVAGFLLSGVRPVCGIDIYTSRELEAVNGTNVKLKCTFNSVNPVSQSVSVSWTFRPLSGGADESVFYYQGGPFPPPEGRFKGQVEWSGDVLKKDVSITLQRVPPTFNGTYICQVRNPPDVHGVNGEIYLKIVNKVTLSEIGLLTAAIGGACVVILVLLGIIVAVRLCRKKSEHGIEMHPKEFEKGDPTVCSPADMALLTVVKKEKAVPSSDEPEPSSAGDEEEEEDALGDDDNFGDVD</sequence>
<dbReference type="InterPro" id="IPR036179">
    <property type="entry name" value="Ig-like_dom_sf"/>
</dbReference>
<keyword evidence="4 12" id="KW-0732">Signal</keyword>
<dbReference type="PROSITE" id="PS50835">
    <property type="entry name" value="IG_LIKE"/>
    <property type="match status" value="1"/>
</dbReference>
<evidence type="ECO:0000256" key="4">
    <source>
        <dbReference type="ARBA" id="ARBA00022729"/>
    </source>
</evidence>
<feature type="domain" description="Ig-like" evidence="13">
    <location>
        <begin position="24"/>
        <end position="142"/>
    </location>
</feature>
<comment type="subcellular location">
    <subcellularLocation>
        <location evidence="1">Membrane</location>
        <topology evidence="1">Single-pass type I membrane protein</topology>
    </subcellularLocation>
</comment>
<dbReference type="GeneTree" id="ENSGT01030000234556"/>
<evidence type="ECO:0000256" key="12">
    <source>
        <dbReference type="SAM" id="SignalP"/>
    </source>
</evidence>
<evidence type="ECO:0000313" key="16">
    <source>
        <dbReference type="Proteomes" id="UP000694548"/>
    </source>
</evidence>
<protein>
    <submittedName>
        <fullName evidence="15">Myelin protein zero like 2</fullName>
    </submittedName>
    <submittedName>
        <fullName evidence="14">Myelin protein zero-like 2b</fullName>
    </submittedName>
</protein>
<dbReference type="Proteomes" id="UP000694548">
    <property type="component" value="Chromosome sgr11"/>
</dbReference>
<dbReference type="GO" id="GO:0098609">
    <property type="term" value="P:cell-cell adhesion"/>
    <property type="evidence" value="ECO:0007669"/>
    <property type="project" value="TreeGrafter"/>
</dbReference>
<accession>A0A1A7ZS48</accession>
<keyword evidence="3 11" id="KW-0812">Transmembrane</keyword>
<dbReference type="PANTHER" id="PTHR13869:SF21">
    <property type="entry name" value="MYELIN PROTEIN ZERO-LIKE PROTEIN 2"/>
    <property type="match status" value="1"/>
</dbReference>
<dbReference type="InterPro" id="IPR003599">
    <property type="entry name" value="Ig_sub"/>
</dbReference>
<dbReference type="InterPro" id="IPR007110">
    <property type="entry name" value="Ig-like_dom"/>
</dbReference>
<dbReference type="AlphaFoldDB" id="A0A1A7ZS48"/>
<dbReference type="Bgee" id="ENSNFUG00015016762">
    <property type="expression patterns" value="Expressed in caudal fin and 2 other cell types or tissues"/>
</dbReference>
<dbReference type="Gene3D" id="2.60.40.10">
    <property type="entry name" value="Immunoglobulins"/>
    <property type="match status" value="1"/>
</dbReference>
<dbReference type="Pfam" id="PF07686">
    <property type="entry name" value="V-set"/>
    <property type="match status" value="1"/>
</dbReference>
<organism evidence="14">
    <name type="scientific">Nothobranchius furzeri</name>
    <name type="common">Turquoise killifish</name>
    <dbReference type="NCBI Taxonomy" id="105023"/>
    <lineage>
        <taxon>Eukaryota</taxon>
        <taxon>Metazoa</taxon>
        <taxon>Chordata</taxon>
        <taxon>Craniata</taxon>
        <taxon>Vertebrata</taxon>
        <taxon>Euteleostomi</taxon>
        <taxon>Actinopterygii</taxon>
        <taxon>Neopterygii</taxon>
        <taxon>Teleostei</taxon>
        <taxon>Neoteleostei</taxon>
        <taxon>Acanthomorphata</taxon>
        <taxon>Ovalentaria</taxon>
        <taxon>Atherinomorphae</taxon>
        <taxon>Cyprinodontiformes</taxon>
        <taxon>Nothobranchiidae</taxon>
        <taxon>Nothobranchius</taxon>
    </lineage>
</organism>
<evidence type="ECO:0000313" key="15">
    <source>
        <dbReference type="Ensembl" id="ENSNFUP00015034369.1"/>
    </source>
</evidence>
<feature type="signal peptide" evidence="12">
    <location>
        <begin position="1"/>
        <end position="27"/>
    </location>
</feature>
<evidence type="ECO:0000256" key="11">
    <source>
        <dbReference type="SAM" id="Phobius"/>
    </source>
</evidence>
<keyword evidence="6 11" id="KW-0472">Membrane</keyword>
<proteinExistence type="inferred from homology"/>
<evidence type="ECO:0000256" key="7">
    <source>
        <dbReference type="ARBA" id="ARBA00023157"/>
    </source>
</evidence>
<dbReference type="PRINTS" id="PR00213">
    <property type="entry name" value="MYELINP0"/>
</dbReference>
<dbReference type="EMBL" id="HADY01006315">
    <property type="protein sequence ID" value="SBP44800.1"/>
    <property type="molecule type" value="Transcribed_RNA"/>
</dbReference>
<keyword evidence="7" id="KW-1015">Disulfide bond</keyword>
<dbReference type="Ensembl" id="ENSNFUT00015035912.1">
    <property type="protein sequence ID" value="ENSNFUP00015034369.1"/>
    <property type="gene ID" value="ENSNFUG00015016762.1"/>
</dbReference>
<dbReference type="PANTHER" id="PTHR13869">
    <property type="entry name" value="MYELIN P0 RELATED"/>
    <property type="match status" value="1"/>
</dbReference>
<evidence type="ECO:0000256" key="3">
    <source>
        <dbReference type="ARBA" id="ARBA00022692"/>
    </source>
</evidence>
<evidence type="ECO:0000256" key="8">
    <source>
        <dbReference type="ARBA" id="ARBA00023180"/>
    </source>
</evidence>
<dbReference type="SMART" id="SM00409">
    <property type="entry name" value="IG"/>
    <property type="match status" value="1"/>
</dbReference>
<comment type="similarity">
    <text evidence="2">Belongs to the myelin P0 protein family.</text>
</comment>
<feature type="transmembrane region" description="Helical" evidence="11">
    <location>
        <begin position="152"/>
        <end position="176"/>
    </location>
</feature>
<keyword evidence="16" id="KW-1185">Reference proteome</keyword>
<evidence type="ECO:0000256" key="10">
    <source>
        <dbReference type="SAM" id="MobiDB-lite"/>
    </source>
</evidence>
<evidence type="ECO:0000256" key="6">
    <source>
        <dbReference type="ARBA" id="ARBA00023136"/>
    </source>
</evidence>
<dbReference type="GO" id="GO:0005886">
    <property type="term" value="C:plasma membrane"/>
    <property type="evidence" value="ECO:0007669"/>
    <property type="project" value="TreeGrafter"/>
</dbReference>
<evidence type="ECO:0000256" key="9">
    <source>
        <dbReference type="ARBA" id="ARBA00023319"/>
    </source>
</evidence>
<evidence type="ECO:0000259" key="13">
    <source>
        <dbReference type="PROSITE" id="PS50835"/>
    </source>
</evidence>
<reference evidence="15" key="1">
    <citation type="submission" date="2014-08" db="EMBL/GenBank/DDBJ databases">
        <authorList>
            <person name="Senf B."/>
            <person name="Petzold A."/>
            <person name="Downie B.R."/>
            <person name="Koch P."/>
            <person name="Platzer M."/>
        </authorList>
    </citation>
    <scope>NUCLEOTIDE SEQUENCE [LARGE SCALE GENOMIC DNA]</scope>
    <source>
        <strain evidence="15">GRZ</strain>
    </source>
</reference>
<keyword evidence="5 11" id="KW-1133">Transmembrane helix</keyword>
<keyword evidence="9" id="KW-0393">Immunoglobulin domain</keyword>
<reference evidence="15" key="4">
    <citation type="submission" date="2025-05" db="UniProtKB">
        <authorList>
            <consortium name="Ensembl"/>
        </authorList>
    </citation>
    <scope>IDENTIFICATION</scope>
</reference>
<feature type="chain" id="PRO_5044554856" evidence="12">
    <location>
        <begin position="28"/>
        <end position="250"/>
    </location>
</feature>
<dbReference type="InterPro" id="IPR013106">
    <property type="entry name" value="Ig_V-set"/>
</dbReference>
<dbReference type="InterPro" id="IPR013783">
    <property type="entry name" value="Ig-like_fold"/>
</dbReference>
<keyword evidence="8" id="KW-0325">Glycoprotein</keyword>
<gene>
    <name evidence="14" type="primary">MPZL2B</name>
    <name evidence="15" type="synonym">MPZL2</name>
</gene>
<dbReference type="FunFam" id="2.60.40.10:FF:000193">
    <property type="entry name" value="Myelin protein zero-like 1 like"/>
    <property type="match status" value="1"/>
</dbReference>